<proteinExistence type="predicted"/>
<sequence length="331" mass="35948">MSSVRSEKYVIRPFNGLDAAENVLEDLVLRIDDLEHEPGSIVVDAPTLASAKMALRLPSGSDLGDAVDSTPLGSADCGLVVVARALSNRWSHVVLRDYVRHLDLDGDFEIDRDADRLVFADAGGFVITVAIVLLHELQPEPLRPNSPGTWLARRDFRVVPERAEFSFSPDELTDELRKQFSLPSNAPSFVHVDIDQMIGADDVSEAVSVYLDSSILRLLQQSQTDPLALQIQSELAVTTMAAVARGGLAAMAESLDYEPGAPDVEDYPAIASFYAQLTRRLGRQSMSALLDLIRDPDAFAAHLRAAFDVKKHTLAALKSTPAGASAEEELT</sequence>
<organism evidence="1 2">
    <name type="scientific">Aeromicrobium halocynthiae</name>
    <dbReference type="NCBI Taxonomy" id="560557"/>
    <lineage>
        <taxon>Bacteria</taxon>
        <taxon>Bacillati</taxon>
        <taxon>Actinomycetota</taxon>
        <taxon>Actinomycetes</taxon>
        <taxon>Propionibacteriales</taxon>
        <taxon>Nocardioidaceae</taxon>
        <taxon>Aeromicrobium</taxon>
    </lineage>
</organism>
<dbReference type="EMBL" id="BAAAPY010000006">
    <property type="protein sequence ID" value="GAA2079856.1"/>
    <property type="molecule type" value="Genomic_DNA"/>
</dbReference>
<protein>
    <submittedName>
        <fullName evidence="1">Uncharacterized protein</fullName>
    </submittedName>
</protein>
<accession>A0ABP5HKJ8</accession>
<evidence type="ECO:0000313" key="2">
    <source>
        <dbReference type="Proteomes" id="UP001501480"/>
    </source>
</evidence>
<gene>
    <name evidence="1" type="ORF">GCM10009821_20150</name>
</gene>
<dbReference type="RefSeq" id="WP_344327631.1">
    <property type="nucleotide sequence ID" value="NZ_BAAAPY010000006.1"/>
</dbReference>
<comment type="caution">
    <text evidence="1">The sequence shown here is derived from an EMBL/GenBank/DDBJ whole genome shotgun (WGS) entry which is preliminary data.</text>
</comment>
<name>A0ABP5HKJ8_9ACTN</name>
<keyword evidence="2" id="KW-1185">Reference proteome</keyword>
<reference evidence="2" key="1">
    <citation type="journal article" date="2019" name="Int. J. Syst. Evol. Microbiol.">
        <title>The Global Catalogue of Microorganisms (GCM) 10K type strain sequencing project: providing services to taxonomists for standard genome sequencing and annotation.</title>
        <authorList>
            <consortium name="The Broad Institute Genomics Platform"/>
            <consortium name="The Broad Institute Genome Sequencing Center for Infectious Disease"/>
            <person name="Wu L."/>
            <person name="Ma J."/>
        </authorList>
    </citation>
    <scope>NUCLEOTIDE SEQUENCE [LARGE SCALE GENOMIC DNA]</scope>
    <source>
        <strain evidence="2">JCM 15749</strain>
    </source>
</reference>
<dbReference type="Proteomes" id="UP001501480">
    <property type="component" value="Unassembled WGS sequence"/>
</dbReference>
<evidence type="ECO:0000313" key="1">
    <source>
        <dbReference type="EMBL" id="GAA2079856.1"/>
    </source>
</evidence>